<dbReference type="SUPFAM" id="SSF103088">
    <property type="entry name" value="OmpA-like"/>
    <property type="match status" value="1"/>
</dbReference>
<name>A0A0S2MXB9_9CAUD</name>
<dbReference type="Pfam" id="PF00691">
    <property type="entry name" value="OmpA"/>
    <property type="match status" value="1"/>
</dbReference>
<dbReference type="CDD" id="cd07185">
    <property type="entry name" value="OmpA_C-like"/>
    <property type="match status" value="1"/>
</dbReference>
<evidence type="ECO:0000313" key="2">
    <source>
        <dbReference type="EMBL" id="ALO80574.1"/>
    </source>
</evidence>
<sequence>MKQFKIITAIMLLSIFTVSAQEYSKSSIQVTAGGTKIQDITSVELFNVDLAYRYMANTKFGAEVNVNYTSIPDYTTKYYTAGLHGVVNVGRVLGFESFSKDYTILAGLGGTYSDSNDPTNILVYHRKSNFHVSWFIDNEFRLNNTLFLKAGLDVITDVNHRPFTTGLNSETTNIINFNVGVVINLGKKEHADWRLPEVASNTIVEKHFTTVEQPIDRTITNYYPEKDNTEYVYFAHDSFNITQEGYDNIENIASTKAQMIYIDAYCSNVGTVDYNKTLAKARATAIKFYLLELGVSEDRIEITAHGIDNNRSYKIPELARRVVLRAE</sequence>
<feature type="domain" description="OmpA-like" evidence="1">
    <location>
        <begin position="223"/>
        <end position="327"/>
    </location>
</feature>
<evidence type="ECO:0000259" key="1">
    <source>
        <dbReference type="PROSITE" id="PS51123"/>
    </source>
</evidence>
<dbReference type="PROSITE" id="PS51123">
    <property type="entry name" value="OMPA_2"/>
    <property type="match status" value="1"/>
</dbReference>
<gene>
    <name evidence="2" type="ORF">Phi17218_171</name>
</gene>
<dbReference type="Proteomes" id="UP000226403">
    <property type="component" value="Segment"/>
</dbReference>
<dbReference type="EMBL" id="KT962247">
    <property type="protein sequence ID" value="ALO80574.1"/>
    <property type="molecule type" value="Genomic_DNA"/>
</dbReference>
<dbReference type="SUPFAM" id="SSF56925">
    <property type="entry name" value="OMPA-like"/>
    <property type="match status" value="1"/>
</dbReference>
<proteinExistence type="predicted"/>
<dbReference type="Gene3D" id="3.30.1330.60">
    <property type="entry name" value="OmpA-like domain"/>
    <property type="match status" value="1"/>
</dbReference>
<reference evidence="2 3" key="1">
    <citation type="submission" date="2015-10" db="EMBL/GenBank/DDBJ databases">
        <title>Large-scale maps of variable infection efficiencies in aquatic Bacteriodetes phage-host model systems.</title>
        <authorList>
            <person name="Holmfeldt K."/>
            <person name="Solonenko N."/>
            <person name="Howard-Varona C."/>
            <person name="Moreno M."/>
            <person name="Malmstrom R.R."/>
            <person name="Blow M.J."/>
            <person name="Sullivan M.B."/>
        </authorList>
    </citation>
    <scope>NUCLEOTIDE SEQUENCE [LARGE SCALE GENOMIC DNA]</scope>
</reference>
<dbReference type="InterPro" id="IPR006665">
    <property type="entry name" value="OmpA-like"/>
</dbReference>
<evidence type="ECO:0000313" key="3">
    <source>
        <dbReference type="Proteomes" id="UP000226403"/>
    </source>
</evidence>
<dbReference type="InterPro" id="IPR036737">
    <property type="entry name" value="OmpA-like_sf"/>
</dbReference>
<accession>A0A0S2MXB9</accession>
<protein>
    <submittedName>
        <fullName evidence="2">Outer-membrane protein OmpA domain containing protein</fullName>
    </submittedName>
</protein>
<organism evidence="2 3">
    <name type="scientific">Cellulophaga phage phi17:2_18</name>
    <dbReference type="NCBI Taxonomy" id="1747283"/>
    <lineage>
        <taxon>Viruses</taxon>
        <taxon>Duplodnaviria</taxon>
        <taxon>Heunggongvirae</taxon>
        <taxon>Uroviricota</taxon>
        <taxon>Caudoviricetes</taxon>
        <taxon>Lightbulbvirus</taxon>
        <taxon>Lightbulbvirus Cba172</taxon>
    </lineage>
</organism>
<dbReference type="InterPro" id="IPR011250">
    <property type="entry name" value="OMP/PagP_B-barrel"/>
</dbReference>